<name>A0A9Q9P8G2_9MICO</name>
<dbReference type="InterPro" id="IPR006121">
    <property type="entry name" value="HMA_dom"/>
</dbReference>
<evidence type="ECO:0000259" key="2">
    <source>
        <dbReference type="PROSITE" id="PS50846"/>
    </source>
</evidence>
<protein>
    <submittedName>
        <fullName evidence="3">Heavy-metal-associated domain-containing protein</fullName>
    </submittedName>
</protein>
<dbReference type="RefSeq" id="WP_182065163.1">
    <property type="nucleotide sequence ID" value="NZ_CP106879.1"/>
</dbReference>
<dbReference type="AlphaFoldDB" id="A0A9Q9P8G2"/>
<dbReference type="CDD" id="cd00371">
    <property type="entry name" value="HMA"/>
    <property type="match status" value="1"/>
</dbReference>
<dbReference type="KEGG" id="cpoi:OE229_16895"/>
<dbReference type="SUPFAM" id="SSF55008">
    <property type="entry name" value="HMA, heavy metal-associated domain"/>
    <property type="match status" value="1"/>
</dbReference>
<dbReference type="GO" id="GO:0046872">
    <property type="term" value="F:metal ion binding"/>
    <property type="evidence" value="ECO:0007669"/>
    <property type="project" value="UniProtKB-KW"/>
</dbReference>
<dbReference type="InterPro" id="IPR036163">
    <property type="entry name" value="HMA_dom_sf"/>
</dbReference>
<dbReference type="InterPro" id="IPR017969">
    <property type="entry name" value="Heavy-metal-associated_CS"/>
</dbReference>
<sequence length="72" mass="7401">MTTETLLVEGMTCDHCVMSVTEELTEVDGVSGVDVRLVPGGSSEVTVSSTAPVDADALRAAVAEAGYEVVRS</sequence>
<organism evidence="3 4">
    <name type="scientific">Curtobacterium poinsettiae</name>
    <dbReference type="NCBI Taxonomy" id="159612"/>
    <lineage>
        <taxon>Bacteria</taxon>
        <taxon>Bacillati</taxon>
        <taxon>Actinomycetota</taxon>
        <taxon>Actinomycetes</taxon>
        <taxon>Micrococcales</taxon>
        <taxon>Microbacteriaceae</taxon>
        <taxon>Curtobacterium</taxon>
    </lineage>
</organism>
<feature type="domain" description="HMA" evidence="2">
    <location>
        <begin position="2"/>
        <end position="70"/>
    </location>
</feature>
<proteinExistence type="predicted"/>
<accession>A0A9Q9P8G2</accession>
<evidence type="ECO:0000313" key="3">
    <source>
        <dbReference type="EMBL" id="UYC80762.1"/>
    </source>
</evidence>
<evidence type="ECO:0000256" key="1">
    <source>
        <dbReference type="ARBA" id="ARBA00022723"/>
    </source>
</evidence>
<dbReference type="PROSITE" id="PS01047">
    <property type="entry name" value="HMA_1"/>
    <property type="match status" value="1"/>
</dbReference>
<dbReference type="PROSITE" id="PS50846">
    <property type="entry name" value="HMA_2"/>
    <property type="match status" value="1"/>
</dbReference>
<dbReference type="EMBL" id="CP106879">
    <property type="protein sequence ID" value="UYC80762.1"/>
    <property type="molecule type" value="Genomic_DNA"/>
</dbReference>
<dbReference type="Gene3D" id="3.30.70.100">
    <property type="match status" value="1"/>
</dbReference>
<evidence type="ECO:0000313" key="4">
    <source>
        <dbReference type="Proteomes" id="UP001062223"/>
    </source>
</evidence>
<dbReference type="Proteomes" id="UP001062223">
    <property type="component" value="Chromosome"/>
</dbReference>
<gene>
    <name evidence="3" type="ORF">OE229_16895</name>
</gene>
<dbReference type="Pfam" id="PF00403">
    <property type="entry name" value="HMA"/>
    <property type="match status" value="1"/>
</dbReference>
<keyword evidence="1" id="KW-0479">Metal-binding</keyword>
<reference evidence="3" key="1">
    <citation type="submission" date="2022-09" db="EMBL/GenBank/DDBJ databases">
        <title>Taxonomy of Curtobacterium flaccumfaciens.</title>
        <authorList>
            <person name="Osdaghi E."/>
            <person name="Taghavi S.M."/>
            <person name="Hamidizade M."/>
            <person name="Abachi H."/>
            <person name="Fazliarab A."/>
            <person name="Baeyen S."/>
            <person name="Portier P."/>
            <person name="Van Vaerenbergh J."/>
            <person name="Jacques M.-A."/>
        </authorList>
    </citation>
    <scope>NUCLEOTIDE SEQUENCE</scope>
    <source>
        <strain evidence="3">AGQB46</strain>
    </source>
</reference>